<comment type="subcellular location">
    <subcellularLocation>
        <location evidence="1">Cell membrane</location>
        <topology evidence="1">Multi-pass membrane protein</topology>
    </subcellularLocation>
</comment>
<evidence type="ECO:0000256" key="4">
    <source>
        <dbReference type="ARBA" id="ARBA00022989"/>
    </source>
</evidence>
<feature type="transmembrane region" description="Helical" evidence="6">
    <location>
        <begin position="61"/>
        <end position="82"/>
    </location>
</feature>
<dbReference type="GO" id="GO:0005886">
    <property type="term" value="C:plasma membrane"/>
    <property type="evidence" value="ECO:0007669"/>
    <property type="project" value="UniProtKB-SubCell"/>
</dbReference>
<name>A0A1M5VBI3_9CLOT</name>
<keyword evidence="2" id="KW-1003">Cell membrane</keyword>
<dbReference type="InterPro" id="IPR003838">
    <property type="entry name" value="ABC3_permease_C"/>
</dbReference>
<keyword evidence="3 6" id="KW-0812">Transmembrane</keyword>
<dbReference type="AlphaFoldDB" id="A0A1M5VBI3"/>
<reference evidence="8 9" key="1">
    <citation type="submission" date="2016-11" db="EMBL/GenBank/DDBJ databases">
        <authorList>
            <person name="Jaros S."/>
            <person name="Januszkiewicz K."/>
            <person name="Wedrychowicz H."/>
        </authorList>
    </citation>
    <scope>NUCLEOTIDE SEQUENCE [LARGE SCALE GENOMIC DNA]</scope>
    <source>
        <strain evidence="8 9">DSM 3089</strain>
    </source>
</reference>
<gene>
    <name evidence="8" type="ORF">SAMN02745196_01213</name>
</gene>
<proteinExistence type="predicted"/>
<organism evidence="8 9">
    <name type="scientific">Clostridium collagenovorans DSM 3089</name>
    <dbReference type="NCBI Taxonomy" id="1121306"/>
    <lineage>
        <taxon>Bacteria</taxon>
        <taxon>Bacillati</taxon>
        <taxon>Bacillota</taxon>
        <taxon>Clostridia</taxon>
        <taxon>Eubacteriales</taxon>
        <taxon>Clostridiaceae</taxon>
        <taxon>Clostridium</taxon>
    </lineage>
</organism>
<dbReference type="Proteomes" id="UP000184526">
    <property type="component" value="Unassembled WGS sequence"/>
</dbReference>
<evidence type="ECO:0000256" key="6">
    <source>
        <dbReference type="SAM" id="Phobius"/>
    </source>
</evidence>
<sequence>MKRVEEENLLQVNIITKTMYIVLFQMVIELVLGIPVGNVFLNMYVKVASTSNFQYKAHLTMASLIISLGVTIGCSLIINMIVCRKVRKIDMVEALKSVE</sequence>
<dbReference type="Pfam" id="PF02687">
    <property type="entry name" value="FtsX"/>
    <property type="match status" value="1"/>
</dbReference>
<evidence type="ECO:0000259" key="7">
    <source>
        <dbReference type="Pfam" id="PF02687"/>
    </source>
</evidence>
<dbReference type="STRING" id="1121306.SAMN02745196_01213"/>
<dbReference type="OrthoDB" id="5137249at2"/>
<dbReference type="EMBL" id="FQXP01000004">
    <property type="protein sequence ID" value="SHH72609.1"/>
    <property type="molecule type" value="Genomic_DNA"/>
</dbReference>
<evidence type="ECO:0000256" key="5">
    <source>
        <dbReference type="ARBA" id="ARBA00023136"/>
    </source>
</evidence>
<dbReference type="RefSeq" id="WP_143147670.1">
    <property type="nucleotide sequence ID" value="NZ_FQXP01000004.1"/>
</dbReference>
<protein>
    <submittedName>
        <fullName evidence="8">Putative ABC transport system permease protein</fullName>
    </submittedName>
</protein>
<keyword evidence="5 6" id="KW-0472">Membrane</keyword>
<keyword evidence="9" id="KW-1185">Reference proteome</keyword>
<accession>A0A1M5VBI3</accession>
<feature type="domain" description="ABC3 transporter permease C-terminal" evidence="7">
    <location>
        <begin position="14"/>
        <end position="90"/>
    </location>
</feature>
<keyword evidence="4 6" id="KW-1133">Transmembrane helix</keyword>
<evidence type="ECO:0000256" key="1">
    <source>
        <dbReference type="ARBA" id="ARBA00004651"/>
    </source>
</evidence>
<evidence type="ECO:0000256" key="3">
    <source>
        <dbReference type="ARBA" id="ARBA00022692"/>
    </source>
</evidence>
<evidence type="ECO:0000256" key="2">
    <source>
        <dbReference type="ARBA" id="ARBA00022475"/>
    </source>
</evidence>
<feature type="transmembrane region" description="Helical" evidence="6">
    <location>
        <begin position="20"/>
        <end position="41"/>
    </location>
</feature>
<evidence type="ECO:0000313" key="8">
    <source>
        <dbReference type="EMBL" id="SHH72609.1"/>
    </source>
</evidence>
<evidence type="ECO:0000313" key="9">
    <source>
        <dbReference type="Proteomes" id="UP000184526"/>
    </source>
</evidence>